<comment type="caution">
    <text evidence="4">The sequence shown here is derived from an EMBL/GenBank/DDBJ whole genome shotgun (WGS) entry which is preliminary data.</text>
</comment>
<evidence type="ECO:0000256" key="2">
    <source>
        <dbReference type="SAM" id="Phobius"/>
    </source>
</evidence>
<protein>
    <submittedName>
        <fullName evidence="4">Sugar transferase</fullName>
    </submittedName>
</protein>
<proteinExistence type="inferred from homology"/>
<dbReference type="RefSeq" id="WP_163385599.1">
    <property type="nucleotide sequence ID" value="NZ_JAUFQS010000013.1"/>
</dbReference>
<dbReference type="Pfam" id="PF02397">
    <property type="entry name" value="Bac_transf"/>
    <property type="match status" value="1"/>
</dbReference>
<dbReference type="PANTHER" id="PTHR30576">
    <property type="entry name" value="COLANIC BIOSYNTHESIS UDP-GLUCOSE LIPID CARRIER TRANSFERASE"/>
    <property type="match status" value="1"/>
</dbReference>
<dbReference type="PANTHER" id="PTHR30576:SF21">
    <property type="entry name" value="UDP-GLUCOSE:UNDECAPRENYL-PHOSPHATE GLUCOSE-1-PHOSPHATE TRANSFERASE"/>
    <property type="match status" value="1"/>
</dbReference>
<gene>
    <name evidence="4" type="ORF">QWZ15_13710</name>
</gene>
<keyword evidence="2" id="KW-0812">Transmembrane</keyword>
<dbReference type="GO" id="GO:0016740">
    <property type="term" value="F:transferase activity"/>
    <property type="evidence" value="ECO:0007669"/>
    <property type="project" value="UniProtKB-KW"/>
</dbReference>
<reference evidence="5" key="1">
    <citation type="journal article" date="2019" name="Int. J. Syst. Evol. Microbiol.">
        <title>The Global Catalogue of Microorganisms (GCM) 10K type strain sequencing project: providing services to taxonomists for standard genome sequencing and annotation.</title>
        <authorList>
            <consortium name="The Broad Institute Genomics Platform"/>
            <consortium name="The Broad Institute Genome Sequencing Center for Infectious Disease"/>
            <person name="Wu L."/>
            <person name="Ma J."/>
        </authorList>
    </citation>
    <scope>NUCLEOTIDE SEQUENCE [LARGE SCALE GENOMIC DNA]</scope>
    <source>
        <strain evidence="5">CECT 7706</strain>
    </source>
</reference>
<feature type="domain" description="Bacterial sugar transferase" evidence="3">
    <location>
        <begin position="35"/>
        <end position="219"/>
    </location>
</feature>
<name>A0ABT8CB38_9BACT</name>
<comment type="similarity">
    <text evidence="1">Belongs to the bacterial sugar transferase family.</text>
</comment>
<feature type="transmembrane region" description="Helical" evidence="2">
    <location>
        <begin position="40"/>
        <end position="62"/>
    </location>
</feature>
<accession>A0ABT8CB38</accession>
<evidence type="ECO:0000313" key="4">
    <source>
        <dbReference type="EMBL" id="MDN3688891.1"/>
    </source>
</evidence>
<evidence type="ECO:0000313" key="5">
    <source>
        <dbReference type="Proteomes" id="UP001236663"/>
    </source>
</evidence>
<dbReference type="InterPro" id="IPR003362">
    <property type="entry name" value="Bact_transf"/>
</dbReference>
<organism evidence="4 5">
    <name type="scientific">Cyclobacterium jeungdonense</name>
    <dbReference type="NCBI Taxonomy" id="708087"/>
    <lineage>
        <taxon>Bacteria</taxon>
        <taxon>Pseudomonadati</taxon>
        <taxon>Bacteroidota</taxon>
        <taxon>Cytophagia</taxon>
        <taxon>Cytophagales</taxon>
        <taxon>Cyclobacteriaceae</taxon>
        <taxon>Cyclobacterium</taxon>
    </lineage>
</organism>
<keyword evidence="4" id="KW-0808">Transferase</keyword>
<dbReference type="Proteomes" id="UP001236663">
    <property type="component" value="Unassembled WGS sequence"/>
</dbReference>
<evidence type="ECO:0000256" key="1">
    <source>
        <dbReference type="ARBA" id="ARBA00006464"/>
    </source>
</evidence>
<evidence type="ECO:0000259" key="3">
    <source>
        <dbReference type="Pfam" id="PF02397"/>
    </source>
</evidence>
<keyword evidence="2" id="KW-0472">Membrane</keyword>
<sequence>MYKTLFRHSVFPQGVAENQTSNDKVAEKTFPLKIKNGFDFFMAFTFLIVIATWLFPLIALLIKAGSKGPVIFRQLRHGKDNKPFYCLKFRTMVVNDKADTVQAKKGDVRITKFGSFLRKSSLDELPQLINILRGEMSLIGPRPHAVPMNEIFSDRIPGYMNRHAIKPGLTGLAQSRGYRGEIQSYQDLYFRYRLDLFYLKKWNLLLDAKILLWTAYSLLFDNKNAY</sequence>
<keyword evidence="2" id="KW-1133">Transmembrane helix</keyword>
<keyword evidence="5" id="KW-1185">Reference proteome</keyword>
<dbReference type="EMBL" id="JAUFQS010000013">
    <property type="protein sequence ID" value="MDN3688891.1"/>
    <property type="molecule type" value="Genomic_DNA"/>
</dbReference>